<protein>
    <submittedName>
        <fullName evidence="1">Uncharacterized protein</fullName>
    </submittedName>
</protein>
<sequence length="99" mass="10711">MIGRLARYATDAMMVSTVLAGIKHATGLSPDLERISEPSIRSGVQQYLNAGDYVFGAAVSFAQNSNYFRAYASSGHVSLFGEDGNHLRQFPSPPKSGNW</sequence>
<evidence type="ECO:0000313" key="2">
    <source>
        <dbReference type="Proteomes" id="UP001217754"/>
    </source>
</evidence>
<dbReference type="InterPro" id="IPR013726">
    <property type="entry name" value="Mitofissin"/>
</dbReference>
<dbReference type="Pfam" id="PF08520">
    <property type="entry name" value="Mitofissin"/>
    <property type="match status" value="1"/>
</dbReference>
<gene>
    <name evidence="1" type="ORF">MJAP1_000241</name>
</gene>
<organism evidence="1 2">
    <name type="scientific">Malassezia japonica</name>
    <dbReference type="NCBI Taxonomy" id="223818"/>
    <lineage>
        <taxon>Eukaryota</taxon>
        <taxon>Fungi</taxon>
        <taxon>Dikarya</taxon>
        <taxon>Basidiomycota</taxon>
        <taxon>Ustilaginomycotina</taxon>
        <taxon>Malasseziomycetes</taxon>
        <taxon>Malasseziales</taxon>
        <taxon>Malasseziaceae</taxon>
        <taxon>Malassezia</taxon>
    </lineage>
</organism>
<dbReference type="GeneID" id="85223890"/>
<dbReference type="Proteomes" id="UP001217754">
    <property type="component" value="Chromosome 1"/>
</dbReference>
<dbReference type="GO" id="GO:0005737">
    <property type="term" value="C:cytoplasm"/>
    <property type="evidence" value="ECO:0007669"/>
    <property type="project" value="TreeGrafter"/>
</dbReference>
<dbReference type="EMBL" id="CP119958">
    <property type="protein sequence ID" value="WFD37297.1"/>
    <property type="molecule type" value="Genomic_DNA"/>
</dbReference>
<dbReference type="PANTHER" id="PTHR28075:SF3">
    <property type="entry name" value="DUF1748-DOMAIN-CONTAINING PROTEIN"/>
    <property type="match status" value="1"/>
</dbReference>
<evidence type="ECO:0000313" key="1">
    <source>
        <dbReference type="EMBL" id="WFD37297.1"/>
    </source>
</evidence>
<proteinExistence type="predicted"/>
<name>A0AAF0F2M7_9BASI</name>
<keyword evidence="2" id="KW-1185">Reference proteome</keyword>
<dbReference type="AlphaFoldDB" id="A0AAF0F2M7"/>
<dbReference type="RefSeq" id="XP_060120194.1">
    <property type="nucleotide sequence ID" value="XM_060264211.1"/>
</dbReference>
<reference evidence="1" key="1">
    <citation type="submission" date="2023-03" db="EMBL/GenBank/DDBJ databases">
        <title>Mating type loci evolution in Malassezia.</title>
        <authorList>
            <person name="Coelho M.A."/>
        </authorList>
    </citation>
    <scope>NUCLEOTIDE SEQUENCE</scope>
    <source>
        <strain evidence="1">CBS 9431</strain>
    </source>
</reference>
<dbReference type="PANTHER" id="PTHR28075">
    <property type="entry name" value="CHROMOSOME 16, WHOLE GENOME SHOTGUN SEQUENCE"/>
    <property type="match status" value="1"/>
</dbReference>
<accession>A0AAF0F2M7</accession>